<keyword evidence="1" id="KW-0540">Nuclease</keyword>
<evidence type="ECO:0000313" key="7">
    <source>
        <dbReference type="Proteomes" id="UP000501346"/>
    </source>
</evidence>
<evidence type="ECO:0000256" key="3">
    <source>
        <dbReference type="SAM" id="MobiDB-lite"/>
    </source>
</evidence>
<feature type="region of interest" description="Disordered" evidence="3">
    <location>
        <begin position="494"/>
        <end position="519"/>
    </location>
</feature>
<dbReference type="SMART" id="SM00485">
    <property type="entry name" value="XPGN"/>
    <property type="match status" value="1"/>
</dbReference>
<dbReference type="InterPro" id="IPR006086">
    <property type="entry name" value="XPG-I_dom"/>
</dbReference>
<dbReference type="GO" id="GO:0005634">
    <property type="term" value="C:nucleus"/>
    <property type="evidence" value="ECO:0007669"/>
    <property type="project" value="TreeGrafter"/>
</dbReference>
<feature type="region of interest" description="Disordered" evidence="3">
    <location>
        <begin position="672"/>
        <end position="702"/>
    </location>
</feature>
<evidence type="ECO:0000313" key="6">
    <source>
        <dbReference type="EMBL" id="QID84578.1"/>
    </source>
</evidence>
<dbReference type="PRINTS" id="PR00853">
    <property type="entry name" value="XPGRADSUPER"/>
</dbReference>
<dbReference type="InterPro" id="IPR006085">
    <property type="entry name" value="XPG_DNA_repair_N"/>
</dbReference>
<dbReference type="SUPFAM" id="SSF88723">
    <property type="entry name" value="PIN domain-like"/>
    <property type="match status" value="1"/>
</dbReference>
<dbReference type="SUPFAM" id="SSF47807">
    <property type="entry name" value="5' to 3' exonuclease, C-terminal subdomain"/>
    <property type="match status" value="1"/>
</dbReference>
<dbReference type="AlphaFoldDB" id="A0A6C1E5J1"/>
<name>A0A6C1E5J1_SACPS</name>
<evidence type="ECO:0000259" key="4">
    <source>
        <dbReference type="SMART" id="SM00484"/>
    </source>
</evidence>
<dbReference type="Proteomes" id="UP000501346">
    <property type="component" value="Chromosome SeV"/>
</dbReference>
<dbReference type="InterPro" id="IPR036279">
    <property type="entry name" value="5-3_exonuclease_C_sf"/>
</dbReference>
<dbReference type="GO" id="GO:0017108">
    <property type="term" value="F:5'-flap endonuclease activity"/>
    <property type="evidence" value="ECO:0007669"/>
    <property type="project" value="TreeGrafter"/>
</dbReference>
<sequence>MGVPQIWEFLKPFLQDSRIPLRKFIVDFNISQKRPPKIAIDAYGWLFECGFIQNLDTKSRSRSRSGSPIRSPRRNDIEINQDYNGGRGYTSTGKAVINLVSRLKELLSLNVEFLLVFDGIMKPSFKRKFNQEPTATCYDDEKEYYLNWEQHVKNHKLYDNCQGSATSLEPEFIKLVRKLLDLMNISYVMACGEGEAQCVWLQVSGAVDFILSNDSDTLIFGGEKILKNYSKFYDDFGPTSVASHSPNRHYDSTEPFVTVVDLPRINQVAQGIFDRLSLLLFSVLLGADYNHGIKGLGKNKSLKLAQCKDPNFTVEFYNIFKDFKTKDSKLESLRDFQYKAFQDRIYSYCKDHSVKIFGRNYSVLLNHGSFEGWPSTVAIMHYFHPIVRPYFDEAVLSNKYINMMGNKNYKNLNFKELSFFLQSLNLPQISNFDRWFHDSMHEMFLLRELLSYNEPGSIGEGNMRITEEKTLNTNGNKFQMQCFKIRYTTFLPNIPISSQSPSKRSNSPSRSKSPTRRQMDIMEHPNSLWLPKRLIPESHPLVLQYYEEQRIALEQKNKKGRNVGKKSQKLQKNNLDDFLRKHASPIKNIQKVDESMKQTLKPVKKRLFVDTDEDTSLEEISPIIELPTRHNDSDDGDDSLIFVQEVTNNQSVLDNSPGKRFRDLAQNKMIDTKDDETEESPLKKSRAGIGEIKLPSPDPKPYLTSTGNIHLQRTKIQPPKLANLRLEREHFSVLDQLVTDAQDTVDRFLVAYDSASSSSVE</sequence>
<dbReference type="Gene3D" id="3.40.50.1010">
    <property type="entry name" value="5'-nuclease"/>
    <property type="match status" value="1"/>
</dbReference>
<dbReference type="PANTHER" id="PTHR11081">
    <property type="entry name" value="FLAP ENDONUCLEASE FAMILY MEMBER"/>
    <property type="match status" value="1"/>
</dbReference>
<reference evidence="6 7" key="1">
    <citation type="journal article" date="2019" name="BMC Genomics">
        <title>Chromosome level assembly and comparative genome analysis confirm lager-brewing yeasts originated from a single hybridization.</title>
        <authorList>
            <person name="Salazar A.N."/>
            <person name="Gorter de Vries A.R."/>
            <person name="van den Broek M."/>
            <person name="Brouwers N."/>
            <person name="de la Torre Cortes P."/>
            <person name="Kuijpers N.G.A."/>
            <person name="Daran J.G."/>
            <person name="Abeel T."/>
        </authorList>
    </citation>
    <scope>NUCLEOTIDE SEQUENCE [LARGE SCALE GENOMIC DNA]</scope>
    <source>
        <strain evidence="6 7">CBS 1483</strain>
    </source>
</reference>
<dbReference type="Gene3D" id="1.10.150.20">
    <property type="entry name" value="5' to 3' exonuclease, C-terminal subdomain"/>
    <property type="match status" value="1"/>
</dbReference>
<proteinExistence type="predicted"/>
<evidence type="ECO:0000256" key="1">
    <source>
        <dbReference type="ARBA" id="ARBA00022722"/>
    </source>
</evidence>
<feature type="domain" description="XPG N-terminal" evidence="5">
    <location>
        <begin position="1"/>
        <end position="140"/>
    </location>
</feature>
<dbReference type="PANTHER" id="PTHR11081:SF72">
    <property type="entry name" value="HOLLIDAY JUNCTION RESOLVASE YEN1"/>
    <property type="match status" value="1"/>
</dbReference>
<dbReference type="GO" id="GO:0008409">
    <property type="term" value="F:5'-3' exonuclease activity"/>
    <property type="evidence" value="ECO:0007669"/>
    <property type="project" value="TreeGrafter"/>
</dbReference>
<dbReference type="InterPro" id="IPR006084">
    <property type="entry name" value="XPG/Rad2"/>
</dbReference>
<dbReference type="EMBL" id="CP049002">
    <property type="protein sequence ID" value="QID84578.1"/>
    <property type="molecule type" value="Genomic_DNA"/>
</dbReference>
<feature type="region of interest" description="Disordered" evidence="3">
    <location>
        <begin position="58"/>
        <end position="84"/>
    </location>
</feature>
<dbReference type="CDD" id="cd09870">
    <property type="entry name" value="PIN_YEN1"/>
    <property type="match status" value="1"/>
</dbReference>
<dbReference type="Pfam" id="PF00867">
    <property type="entry name" value="XPG_I"/>
    <property type="match status" value="1"/>
</dbReference>
<dbReference type="OrthoDB" id="2959108at2759"/>
<dbReference type="SMART" id="SM00484">
    <property type="entry name" value="XPGI"/>
    <property type="match status" value="1"/>
</dbReference>
<keyword evidence="2" id="KW-0378">Hydrolase</keyword>
<dbReference type="GO" id="GO:0005737">
    <property type="term" value="C:cytoplasm"/>
    <property type="evidence" value="ECO:0007669"/>
    <property type="project" value="TreeGrafter"/>
</dbReference>
<protein>
    <submittedName>
        <fullName evidence="6">Holliday junction resolvase</fullName>
    </submittedName>
</protein>
<evidence type="ECO:0000259" key="5">
    <source>
        <dbReference type="SMART" id="SM00485"/>
    </source>
</evidence>
<evidence type="ECO:0000256" key="2">
    <source>
        <dbReference type="ARBA" id="ARBA00022801"/>
    </source>
</evidence>
<accession>A0A6C1E5J1</accession>
<gene>
    <name evidence="6" type="primary">YEN1_2</name>
    <name evidence="6" type="ORF">GRS66_007089</name>
</gene>
<keyword evidence="7" id="KW-1185">Reference proteome</keyword>
<dbReference type="InterPro" id="IPR029060">
    <property type="entry name" value="PIN-like_dom_sf"/>
</dbReference>
<dbReference type="GO" id="GO:0006281">
    <property type="term" value="P:DNA repair"/>
    <property type="evidence" value="ECO:0007669"/>
    <property type="project" value="UniProtKB-ARBA"/>
</dbReference>
<feature type="domain" description="XPG-I" evidence="4">
    <location>
        <begin position="181"/>
        <end position="262"/>
    </location>
</feature>
<feature type="compositionally biased region" description="Low complexity" evidence="3">
    <location>
        <begin position="494"/>
        <end position="512"/>
    </location>
</feature>
<organism evidence="6 7">
    <name type="scientific">Saccharomyces pastorianus</name>
    <name type="common">Lager yeast</name>
    <name type="synonym">Saccharomyces cerevisiae x Saccharomyces eubayanus</name>
    <dbReference type="NCBI Taxonomy" id="27292"/>
    <lineage>
        <taxon>Eukaryota</taxon>
        <taxon>Fungi</taxon>
        <taxon>Dikarya</taxon>
        <taxon>Ascomycota</taxon>
        <taxon>Saccharomycotina</taxon>
        <taxon>Saccharomycetes</taxon>
        <taxon>Saccharomycetales</taxon>
        <taxon>Saccharomycetaceae</taxon>
        <taxon>Saccharomyces</taxon>
    </lineage>
</organism>